<reference evidence="1" key="1">
    <citation type="submission" date="2021-04" db="EMBL/GenBank/DDBJ databases">
        <authorList>
            <person name="Tunstrom K."/>
        </authorList>
    </citation>
    <scope>NUCLEOTIDE SEQUENCE</scope>
</reference>
<dbReference type="OrthoDB" id="7367179at2759"/>
<gene>
    <name evidence="1" type="ORF">PAPOLLO_LOCUS17104</name>
</gene>
<protein>
    <submittedName>
        <fullName evidence="1">(apollo) hypothetical protein</fullName>
    </submittedName>
</protein>
<name>A0A8S3XK46_PARAO</name>
<sequence length="124" mass="14467">MEVDSVHSTLEKKFKAPIFTPMDYVSRMRQCRPSQPYVVHYLDLNFSKNYEEVPGNFTTIRPGRRFGDATVNDIRGILYVNGEVQYKVRHSYEWEALPQRTINSREPVAPARLYNSPINNDVTK</sequence>
<dbReference type="EMBL" id="CAJQZP010001132">
    <property type="protein sequence ID" value="CAG5019624.1"/>
    <property type="molecule type" value="Genomic_DNA"/>
</dbReference>
<evidence type="ECO:0000313" key="2">
    <source>
        <dbReference type="Proteomes" id="UP000691718"/>
    </source>
</evidence>
<proteinExistence type="predicted"/>
<evidence type="ECO:0000313" key="1">
    <source>
        <dbReference type="EMBL" id="CAG5019624.1"/>
    </source>
</evidence>
<comment type="caution">
    <text evidence="1">The sequence shown here is derived from an EMBL/GenBank/DDBJ whole genome shotgun (WGS) entry which is preliminary data.</text>
</comment>
<organism evidence="1 2">
    <name type="scientific">Parnassius apollo</name>
    <name type="common">Apollo butterfly</name>
    <name type="synonym">Papilio apollo</name>
    <dbReference type="NCBI Taxonomy" id="110799"/>
    <lineage>
        <taxon>Eukaryota</taxon>
        <taxon>Metazoa</taxon>
        <taxon>Ecdysozoa</taxon>
        <taxon>Arthropoda</taxon>
        <taxon>Hexapoda</taxon>
        <taxon>Insecta</taxon>
        <taxon>Pterygota</taxon>
        <taxon>Neoptera</taxon>
        <taxon>Endopterygota</taxon>
        <taxon>Lepidoptera</taxon>
        <taxon>Glossata</taxon>
        <taxon>Ditrysia</taxon>
        <taxon>Papilionoidea</taxon>
        <taxon>Papilionidae</taxon>
        <taxon>Parnassiinae</taxon>
        <taxon>Parnassini</taxon>
        <taxon>Parnassius</taxon>
        <taxon>Parnassius</taxon>
    </lineage>
</organism>
<accession>A0A8S3XK46</accession>
<dbReference type="Proteomes" id="UP000691718">
    <property type="component" value="Unassembled WGS sequence"/>
</dbReference>
<dbReference type="AlphaFoldDB" id="A0A8S3XK46"/>
<keyword evidence="2" id="KW-1185">Reference proteome</keyword>